<feature type="coiled-coil region" evidence="1">
    <location>
        <begin position="195"/>
        <end position="229"/>
    </location>
</feature>
<organism evidence="3 4">
    <name type="scientific">Phialocephala subalpina</name>
    <dbReference type="NCBI Taxonomy" id="576137"/>
    <lineage>
        <taxon>Eukaryota</taxon>
        <taxon>Fungi</taxon>
        <taxon>Dikarya</taxon>
        <taxon>Ascomycota</taxon>
        <taxon>Pezizomycotina</taxon>
        <taxon>Leotiomycetes</taxon>
        <taxon>Helotiales</taxon>
        <taxon>Mollisiaceae</taxon>
        <taxon>Phialocephala</taxon>
        <taxon>Phialocephala fortinii species complex</taxon>
    </lineage>
</organism>
<gene>
    <name evidence="3" type="ORF">PAC_18263</name>
</gene>
<dbReference type="OrthoDB" id="3563518at2759"/>
<accession>A0A1L7XTK1</accession>
<evidence type="ECO:0000256" key="2">
    <source>
        <dbReference type="SAM" id="MobiDB-lite"/>
    </source>
</evidence>
<dbReference type="AlphaFoldDB" id="A0A1L7XTK1"/>
<sequence length="516" mass="58809">MTHQLKSPSHIGSVQMHQDRILEAQNASPTRMARGSGIPTPRPSSNSSASSRSVHVGRRPPSVSQNQRSSTASARGQSRDRGSAGVSTRDSLYLSRPKPLPPLPTLEKDLGVMALPNRSADQALSRTRSQSVRPRTEQEFLNLPQADLVKTVVQLRTENKLLAQPKPLTKSTSPSQRASSGKVSIEGSDFQKIDISGISQELEEVKAKLSQAEKECAEQKTRAIEAEKRARRTIKELALAARVEPNIFDDAHFEDEVKKLRFDVFNWARNQDWRLADDRETFTACKRRYYFLKTTCPQYMDYVADIWSLADLIEAYIWRFFVRRIFRRNVWMQEEIPGEGGRVTNQYEDFKKYLEKRIGASEVLPRELLEDWRVASARVLAVQDKKKRQASITIARQRLLLALTEDLKEIAFTDLDLSTMEEIIEAVIKLDCIIEQQRPIYSFGPLWDRRLELETLKFKRSEMELTNSDGERPGPDQQVKLTIKPALHKLGTAAGKNYNVKILLLKAVVEVHTEEE</sequence>
<feature type="compositionally biased region" description="Polar residues" evidence="2">
    <location>
        <begin position="169"/>
        <end position="182"/>
    </location>
</feature>
<protein>
    <submittedName>
        <fullName evidence="3">Uncharacterized protein</fullName>
    </submittedName>
</protein>
<proteinExistence type="predicted"/>
<dbReference type="EMBL" id="FJOG01000054">
    <property type="protein sequence ID" value="CZR68364.1"/>
    <property type="molecule type" value="Genomic_DNA"/>
</dbReference>
<feature type="compositionally biased region" description="Polar residues" evidence="2">
    <location>
        <begin position="119"/>
        <end position="133"/>
    </location>
</feature>
<keyword evidence="1" id="KW-0175">Coiled coil</keyword>
<evidence type="ECO:0000313" key="3">
    <source>
        <dbReference type="EMBL" id="CZR68364.1"/>
    </source>
</evidence>
<feature type="region of interest" description="Disordered" evidence="2">
    <location>
        <begin position="164"/>
        <end position="184"/>
    </location>
</feature>
<dbReference type="Proteomes" id="UP000184330">
    <property type="component" value="Unassembled WGS sequence"/>
</dbReference>
<feature type="compositionally biased region" description="Polar residues" evidence="2">
    <location>
        <begin position="1"/>
        <end position="16"/>
    </location>
</feature>
<name>A0A1L7XTK1_9HELO</name>
<feature type="region of interest" description="Disordered" evidence="2">
    <location>
        <begin position="1"/>
        <end position="137"/>
    </location>
</feature>
<evidence type="ECO:0000256" key="1">
    <source>
        <dbReference type="SAM" id="Coils"/>
    </source>
</evidence>
<keyword evidence="4" id="KW-1185">Reference proteome</keyword>
<feature type="compositionally biased region" description="Low complexity" evidence="2">
    <location>
        <begin position="44"/>
        <end position="53"/>
    </location>
</feature>
<evidence type="ECO:0000313" key="4">
    <source>
        <dbReference type="Proteomes" id="UP000184330"/>
    </source>
</evidence>
<reference evidence="3 4" key="1">
    <citation type="submission" date="2016-03" db="EMBL/GenBank/DDBJ databases">
        <authorList>
            <person name="Ploux O."/>
        </authorList>
    </citation>
    <scope>NUCLEOTIDE SEQUENCE [LARGE SCALE GENOMIC DNA]</scope>
    <source>
        <strain evidence="3 4">UAMH 11012</strain>
    </source>
</reference>
<feature type="compositionally biased region" description="Polar residues" evidence="2">
    <location>
        <begin position="62"/>
        <end position="76"/>
    </location>
</feature>